<reference evidence="2 3" key="1">
    <citation type="journal article" date="2006" name="Syst. Appl. Microbiol.">
        <title>Anoxybacillus amylolyticus sp. nov., a thermophilic amylase producing bacterium isolated from Mount Rittmann (Antarctica).</title>
        <authorList>
            <person name="Poli A."/>
            <person name="Esposito E."/>
            <person name="Lama L."/>
            <person name="Orlando P."/>
            <person name="Nicolaus G."/>
            <person name="de Appolonia F."/>
            <person name="Gambacorta A."/>
            <person name="Nicolaus B."/>
        </authorList>
    </citation>
    <scope>NUCLEOTIDE SEQUENCE [LARGE SCALE GENOMIC DNA]</scope>
    <source>
        <strain evidence="2 3">DSM 15939</strain>
    </source>
</reference>
<proteinExistence type="predicted"/>
<keyword evidence="3" id="KW-1185">Reference proteome</keyword>
<accession>A0A160F4W4</accession>
<evidence type="ECO:0000313" key="2">
    <source>
        <dbReference type="EMBL" id="ANB61436.1"/>
    </source>
</evidence>
<dbReference type="PATRIC" id="fig|294699.3.peg.1188"/>
<feature type="region of interest" description="Disordered" evidence="1">
    <location>
        <begin position="46"/>
        <end position="66"/>
    </location>
</feature>
<evidence type="ECO:0000256" key="1">
    <source>
        <dbReference type="SAM" id="MobiDB-lite"/>
    </source>
</evidence>
<dbReference type="AlphaFoldDB" id="A0A160F4W4"/>
<organism evidence="2 3">
    <name type="scientific">Anoxybacteroides amylolyticum</name>
    <dbReference type="NCBI Taxonomy" id="294699"/>
    <lineage>
        <taxon>Bacteria</taxon>
        <taxon>Bacillati</taxon>
        <taxon>Bacillota</taxon>
        <taxon>Bacilli</taxon>
        <taxon>Bacillales</taxon>
        <taxon>Anoxybacillaceae</taxon>
        <taxon>Anoxybacteroides</taxon>
    </lineage>
</organism>
<gene>
    <name evidence="2" type="ORF">GFC30_1183</name>
</gene>
<protein>
    <submittedName>
        <fullName evidence="2">Uncharacterized protein</fullName>
    </submittedName>
</protein>
<dbReference type="EMBL" id="CP015438">
    <property type="protein sequence ID" value="ANB61436.1"/>
    <property type="molecule type" value="Genomic_DNA"/>
</dbReference>
<dbReference type="RefSeq" id="WP_066323312.1">
    <property type="nucleotide sequence ID" value="NZ_CP015438.1"/>
</dbReference>
<dbReference type="Proteomes" id="UP000076865">
    <property type="component" value="Chromosome"/>
</dbReference>
<dbReference type="KEGG" id="aamy:GFC30_1183"/>
<name>A0A160F4W4_9BACL</name>
<evidence type="ECO:0000313" key="3">
    <source>
        <dbReference type="Proteomes" id="UP000076865"/>
    </source>
</evidence>
<sequence length="66" mass="8096">MSEHKKARVIHVDKLIVHADEVVIIPKRRLHDPWFSLRRDHEEDVEEIQENITDDNDRERRPFSWI</sequence>
<feature type="compositionally biased region" description="Basic and acidic residues" evidence="1">
    <location>
        <begin position="55"/>
        <end position="66"/>
    </location>
</feature>